<evidence type="ECO:0000256" key="2">
    <source>
        <dbReference type="ARBA" id="ARBA00022980"/>
    </source>
</evidence>
<dbReference type="Proteomes" id="UP000298566">
    <property type="component" value="Chromosome"/>
</dbReference>
<dbReference type="PANTHER" id="PTHR11655">
    <property type="entry name" value="60S/50S RIBOSOMAL PROTEIN L6/L9"/>
    <property type="match status" value="1"/>
</dbReference>
<evidence type="ECO:0000259" key="8">
    <source>
        <dbReference type="Pfam" id="PF00347"/>
    </source>
</evidence>
<sequence length="178" mass="19796">MSRIAKKSVIVPIDVNISFSGQSIIVKKENNVLSCIVNKDVLITYVNNHLIFKSKENSSKGWSRAGTSRSLVNSMIIGVTTGFSKKLKLFGVGYRVTIVNANVVHMSLGYSHVIKYYVPKGIIVECPSQVEIIIKGINKQLVGQVAANIRSYRVPEPYKGKGIRYNDEVVRIKEAKKK</sequence>
<proteinExistence type="inferred from homology"/>
<protein>
    <recommendedName>
        <fullName evidence="4 5">50S ribosomal protein L6</fullName>
    </recommendedName>
</protein>
<name>A0A4D6YGJ6_BUCMH</name>
<dbReference type="Gene3D" id="3.90.930.12">
    <property type="entry name" value="Ribosomal protein L6, alpha-beta domain"/>
    <property type="match status" value="2"/>
</dbReference>
<dbReference type="GO" id="GO:0002181">
    <property type="term" value="P:cytoplasmic translation"/>
    <property type="evidence" value="ECO:0007669"/>
    <property type="project" value="TreeGrafter"/>
</dbReference>
<dbReference type="Pfam" id="PF00347">
    <property type="entry name" value="Ribosomal_L6"/>
    <property type="match status" value="1"/>
</dbReference>
<evidence type="ECO:0000313" key="9">
    <source>
        <dbReference type="EMBL" id="QCI23465.1"/>
    </source>
</evidence>
<evidence type="ECO:0000256" key="6">
    <source>
        <dbReference type="RuleBase" id="RU003869"/>
    </source>
</evidence>
<evidence type="ECO:0000256" key="4">
    <source>
        <dbReference type="ARBA" id="ARBA00035454"/>
    </source>
</evidence>
<reference evidence="9 10" key="1">
    <citation type="submission" date="2018-10" db="EMBL/GenBank/DDBJ databases">
        <title>Comparative functional genomics of the obligate endosymbiont Buchnera aphidicola.</title>
        <authorList>
            <person name="Chong R.A."/>
        </authorList>
    </citation>
    <scope>NUCLEOTIDE SEQUENCE [LARGE SCALE GENOMIC DNA]</scope>
    <source>
        <strain evidence="9 10">Mrh</strain>
    </source>
</reference>
<dbReference type="PANTHER" id="PTHR11655:SF14">
    <property type="entry name" value="LARGE RIBOSOMAL SUBUNIT PROTEIN UL6M"/>
    <property type="match status" value="1"/>
</dbReference>
<comment type="function">
    <text evidence="7">This protein binds to the 23S rRNA, and is important in its secondary structure. It is located near the subunit interface in the base of the L7/L12 stalk, and near the tRNA binding site of the peptidyltransferase center.</text>
</comment>
<organism evidence="9 10">
    <name type="scientific">Buchnera aphidicola subsp. Melaphis rhois</name>
    <dbReference type="NCBI Taxonomy" id="118103"/>
    <lineage>
        <taxon>Bacteria</taxon>
        <taxon>Pseudomonadati</taxon>
        <taxon>Pseudomonadota</taxon>
        <taxon>Gammaproteobacteria</taxon>
        <taxon>Enterobacterales</taxon>
        <taxon>Erwiniaceae</taxon>
        <taxon>Buchnera</taxon>
    </lineage>
</organism>
<dbReference type="GO" id="GO:0022625">
    <property type="term" value="C:cytosolic large ribosomal subunit"/>
    <property type="evidence" value="ECO:0007669"/>
    <property type="project" value="UniProtKB-UniRule"/>
</dbReference>
<dbReference type="FunFam" id="3.90.930.12:FF:000001">
    <property type="entry name" value="50S ribosomal protein L6"/>
    <property type="match status" value="1"/>
</dbReference>
<comment type="similarity">
    <text evidence="1 6">Belongs to the universal ribosomal protein uL6 family.</text>
</comment>
<evidence type="ECO:0000256" key="5">
    <source>
        <dbReference type="NCBIfam" id="TIGR03654"/>
    </source>
</evidence>
<dbReference type="InterPro" id="IPR036789">
    <property type="entry name" value="Ribosomal_uL6-like_a/b-dom_sf"/>
</dbReference>
<dbReference type="InterPro" id="IPR002358">
    <property type="entry name" value="Ribosomal_uL6_CS"/>
</dbReference>
<dbReference type="RefSeq" id="WP_158336678.1">
    <property type="nucleotide sequence ID" value="NZ_CP033004.1"/>
</dbReference>
<dbReference type="AlphaFoldDB" id="A0A4D6YGJ6"/>
<dbReference type="PROSITE" id="PS00525">
    <property type="entry name" value="RIBOSOMAL_L6_1"/>
    <property type="match status" value="1"/>
</dbReference>
<feature type="domain" description="Large ribosomal subunit protein uL6 alpha-beta" evidence="8">
    <location>
        <begin position="90"/>
        <end position="165"/>
    </location>
</feature>
<dbReference type="GO" id="GO:0003735">
    <property type="term" value="F:structural constituent of ribosome"/>
    <property type="evidence" value="ECO:0007669"/>
    <property type="project" value="UniProtKB-UniRule"/>
</dbReference>
<evidence type="ECO:0000256" key="7">
    <source>
        <dbReference type="RuleBase" id="RU003870"/>
    </source>
</evidence>
<evidence type="ECO:0000313" key="10">
    <source>
        <dbReference type="Proteomes" id="UP000298566"/>
    </source>
</evidence>
<keyword evidence="2 6" id="KW-0689">Ribosomal protein</keyword>
<dbReference type="InterPro" id="IPR020040">
    <property type="entry name" value="Ribosomal_uL6_a/b-dom"/>
</dbReference>
<keyword evidence="7" id="KW-0699">rRNA-binding</keyword>
<dbReference type="NCBIfam" id="TIGR03654">
    <property type="entry name" value="L6_bact"/>
    <property type="match status" value="1"/>
</dbReference>
<accession>A0A4D6YGJ6</accession>
<dbReference type="EMBL" id="CP033004">
    <property type="protein sequence ID" value="QCI23465.1"/>
    <property type="molecule type" value="Genomic_DNA"/>
</dbReference>
<dbReference type="PRINTS" id="PR00059">
    <property type="entry name" value="RIBOSOMALL6"/>
</dbReference>
<dbReference type="GO" id="GO:0019843">
    <property type="term" value="F:rRNA binding"/>
    <property type="evidence" value="ECO:0007669"/>
    <property type="project" value="UniProtKB-UniRule"/>
</dbReference>
<keyword evidence="3 6" id="KW-0687">Ribonucleoprotein</keyword>
<gene>
    <name evidence="9" type="ORF">D9V73_02375</name>
</gene>
<keyword evidence="7" id="KW-0694">RNA-binding</keyword>
<dbReference type="InterPro" id="IPR019906">
    <property type="entry name" value="Ribosomal_uL6_bac-type"/>
</dbReference>
<dbReference type="OrthoDB" id="9805007at2"/>
<evidence type="ECO:0000256" key="1">
    <source>
        <dbReference type="ARBA" id="ARBA00009356"/>
    </source>
</evidence>
<dbReference type="PIRSF" id="PIRSF002162">
    <property type="entry name" value="Ribosomal_L6"/>
    <property type="match status" value="1"/>
</dbReference>
<dbReference type="SUPFAM" id="SSF56053">
    <property type="entry name" value="Ribosomal protein L6"/>
    <property type="match status" value="2"/>
</dbReference>
<dbReference type="InterPro" id="IPR000702">
    <property type="entry name" value="Ribosomal_uL6-like"/>
</dbReference>
<evidence type="ECO:0000256" key="3">
    <source>
        <dbReference type="ARBA" id="ARBA00023274"/>
    </source>
</evidence>